<dbReference type="Proteomes" id="UP000813463">
    <property type="component" value="Chromosome 4"/>
</dbReference>
<feature type="region of interest" description="Disordered" evidence="7">
    <location>
        <begin position="81"/>
        <end position="109"/>
    </location>
</feature>
<evidence type="ECO:0000313" key="12">
    <source>
        <dbReference type="RefSeq" id="XP_021842450.2"/>
    </source>
</evidence>
<keyword evidence="4" id="KW-0735">Signal-anchor</keyword>
<keyword evidence="11" id="KW-1185">Reference proteome</keyword>
<dbReference type="GO" id="GO:0016413">
    <property type="term" value="F:O-acetyltransferase activity"/>
    <property type="evidence" value="ECO:0000318"/>
    <property type="project" value="GO_Central"/>
</dbReference>
<evidence type="ECO:0000256" key="8">
    <source>
        <dbReference type="SAM" id="Phobius"/>
    </source>
</evidence>
<comment type="subcellular location">
    <subcellularLocation>
        <location evidence="1">Membrane</location>
        <topology evidence="1">Single-pass membrane protein</topology>
    </subcellularLocation>
</comment>
<dbReference type="GO" id="GO:0005794">
    <property type="term" value="C:Golgi apparatus"/>
    <property type="evidence" value="ECO:0000318"/>
    <property type="project" value="GO_Central"/>
</dbReference>
<dbReference type="PANTHER" id="PTHR32285:SF38">
    <property type="entry name" value="OS01G0614300 PROTEIN"/>
    <property type="match status" value="1"/>
</dbReference>
<evidence type="ECO:0000256" key="3">
    <source>
        <dbReference type="ARBA" id="ARBA00022692"/>
    </source>
</evidence>
<feature type="domain" description="Trichome birefringence-like N-terminal" evidence="10">
    <location>
        <begin position="112"/>
        <end position="166"/>
    </location>
</feature>
<evidence type="ECO:0000256" key="1">
    <source>
        <dbReference type="ARBA" id="ARBA00004167"/>
    </source>
</evidence>
<reference evidence="11" key="1">
    <citation type="journal article" date="2021" name="Nat. Commun.">
        <title>Genomic analyses provide insights into spinach domestication and the genetic basis of agronomic traits.</title>
        <authorList>
            <person name="Cai X."/>
            <person name="Sun X."/>
            <person name="Xu C."/>
            <person name="Sun H."/>
            <person name="Wang X."/>
            <person name="Ge C."/>
            <person name="Zhang Z."/>
            <person name="Wang Q."/>
            <person name="Fei Z."/>
            <person name="Jiao C."/>
            <person name="Wang Q."/>
        </authorList>
    </citation>
    <scope>NUCLEOTIDE SEQUENCE [LARGE SCALE GENOMIC DNA]</scope>
    <source>
        <strain evidence="11">cv. Varoflay</strain>
    </source>
</reference>
<keyword evidence="5 8" id="KW-1133">Transmembrane helix</keyword>
<dbReference type="InterPro" id="IPR025846">
    <property type="entry name" value="TBL_N"/>
</dbReference>
<dbReference type="Pfam" id="PF14416">
    <property type="entry name" value="PMR5N"/>
    <property type="match status" value="1"/>
</dbReference>
<keyword evidence="3 8" id="KW-0812">Transmembrane</keyword>
<proteinExistence type="inferred from homology"/>
<accession>A0A9R0I557</accession>
<feature type="domain" description="Trichome birefringence-like C-terminal" evidence="9">
    <location>
        <begin position="167"/>
        <end position="448"/>
    </location>
</feature>
<evidence type="ECO:0000256" key="2">
    <source>
        <dbReference type="ARBA" id="ARBA00007727"/>
    </source>
</evidence>
<evidence type="ECO:0000313" key="11">
    <source>
        <dbReference type="Proteomes" id="UP000813463"/>
    </source>
</evidence>
<evidence type="ECO:0000256" key="6">
    <source>
        <dbReference type="ARBA" id="ARBA00023136"/>
    </source>
</evidence>
<dbReference type="GeneID" id="110782591"/>
<feature type="transmembrane region" description="Helical" evidence="8">
    <location>
        <begin position="12"/>
        <end position="30"/>
    </location>
</feature>
<sequence length="460" mass="52997">MELVSTVNDTWKYFAAGSFVGFTLLLLLAYQTQPYTSLLATQNTVVEFASLSEAAAIKPLEHFNITVISEKLNTTSFDQDVDEKKNTTTSVDDNLMNTTSVDEDDEKPANKKNCNMFEGRWVYMPEEDPSYDSTKCPFMEEKMSCQKNGRPDSEYEKWRWEANDCDIPLFNGVDMLERLRNKRVIMAGDSLNRNMWMSLACLLYSSIPSSSVEVSAESPVYKVLKAKDYNCTVEFYWSPFLVEFVEKHASGRKVLVLDKLSPNSVQWKGADVMVFNSGHWWLHGGKMRSWDLFEYEGKLVEEMPIELAYERAMTAWSTWINKNVYVDPNKTTIFFRGLSAVHQTSADWCYNITQPIDEESIKSSPQRSDVLVNVIKNVIQGMSNIIQVKYLNITKLSQYRIDAHPSIYRSSQWQLMIKKFENSLTGYADCSHWCLPGLPDTWNRLLYAFLFYNTFGDMST</sequence>
<name>A0A9R0I557_SPIOL</name>
<dbReference type="InterPro" id="IPR029962">
    <property type="entry name" value="TBL"/>
</dbReference>
<dbReference type="AlphaFoldDB" id="A0A9R0I557"/>
<evidence type="ECO:0000259" key="9">
    <source>
        <dbReference type="Pfam" id="PF13839"/>
    </source>
</evidence>
<dbReference type="KEGG" id="soe:110782591"/>
<protein>
    <submittedName>
        <fullName evidence="12">Protein trichome birefringence-like 43</fullName>
    </submittedName>
</protein>
<organism evidence="11 12">
    <name type="scientific">Spinacia oleracea</name>
    <name type="common">Spinach</name>
    <dbReference type="NCBI Taxonomy" id="3562"/>
    <lineage>
        <taxon>Eukaryota</taxon>
        <taxon>Viridiplantae</taxon>
        <taxon>Streptophyta</taxon>
        <taxon>Embryophyta</taxon>
        <taxon>Tracheophyta</taxon>
        <taxon>Spermatophyta</taxon>
        <taxon>Magnoliopsida</taxon>
        <taxon>eudicotyledons</taxon>
        <taxon>Gunneridae</taxon>
        <taxon>Pentapetalae</taxon>
        <taxon>Caryophyllales</taxon>
        <taxon>Chenopodiaceae</taxon>
        <taxon>Chenopodioideae</taxon>
        <taxon>Anserineae</taxon>
        <taxon>Spinacia</taxon>
    </lineage>
</organism>
<keyword evidence="6 8" id="KW-0472">Membrane</keyword>
<evidence type="ECO:0000259" key="10">
    <source>
        <dbReference type="Pfam" id="PF14416"/>
    </source>
</evidence>
<dbReference type="Pfam" id="PF13839">
    <property type="entry name" value="PC-Esterase"/>
    <property type="match status" value="1"/>
</dbReference>
<feature type="compositionally biased region" description="Polar residues" evidence="7">
    <location>
        <begin position="87"/>
        <end position="100"/>
    </location>
</feature>
<comment type="similarity">
    <text evidence="2">Belongs to the PC-esterase family. TBL subfamily.</text>
</comment>
<dbReference type="PANTHER" id="PTHR32285">
    <property type="entry name" value="PROTEIN TRICHOME BIREFRINGENCE-LIKE 9-RELATED"/>
    <property type="match status" value="1"/>
</dbReference>
<dbReference type="RefSeq" id="XP_021842450.2">
    <property type="nucleotide sequence ID" value="XM_021986758.2"/>
</dbReference>
<evidence type="ECO:0000256" key="4">
    <source>
        <dbReference type="ARBA" id="ARBA00022968"/>
    </source>
</evidence>
<evidence type="ECO:0000256" key="5">
    <source>
        <dbReference type="ARBA" id="ARBA00022989"/>
    </source>
</evidence>
<evidence type="ECO:0000256" key="7">
    <source>
        <dbReference type="SAM" id="MobiDB-lite"/>
    </source>
</evidence>
<reference evidence="12" key="2">
    <citation type="submission" date="2025-08" db="UniProtKB">
        <authorList>
            <consortium name="RefSeq"/>
        </authorList>
    </citation>
    <scope>IDENTIFICATION</scope>
    <source>
        <tissue evidence="12">Leaf</tissue>
    </source>
</reference>
<gene>
    <name evidence="12" type="primary">LOC110782591</name>
</gene>
<dbReference type="InterPro" id="IPR026057">
    <property type="entry name" value="TBL_C"/>
</dbReference>
<dbReference type="GO" id="GO:0016020">
    <property type="term" value="C:membrane"/>
    <property type="evidence" value="ECO:0007669"/>
    <property type="project" value="UniProtKB-SubCell"/>
</dbReference>